<dbReference type="InterPro" id="IPR011009">
    <property type="entry name" value="Kinase-like_dom_sf"/>
</dbReference>
<dbReference type="PROSITE" id="PS50011">
    <property type="entry name" value="PROTEIN_KINASE_DOM"/>
    <property type="match status" value="1"/>
</dbReference>
<dbReference type="PANTHER" id="PTHR24353:SF147">
    <property type="entry name" value="CGMP-DEPENDENT SERINE_THREONIN PROTEIN KINASE-RELATED"/>
    <property type="match status" value="1"/>
</dbReference>
<evidence type="ECO:0000313" key="8">
    <source>
        <dbReference type="Proteomes" id="UP001178507"/>
    </source>
</evidence>
<dbReference type="GO" id="GO:0005524">
    <property type="term" value="F:ATP binding"/>
    <property type="evidence" value="ECO:0007669"/>
    <property type="project" value="UniProtKB-KW"/>
</dbReference>
<evidence type="ECO:0000256" key="5">
    <source>
        <dbReference type="ARBA" id="ARBA00022840"/>
    </source>
</evidence>
<organism evidence="7 8">
    <name type="scientific">Effrenium voratum</name>
    <dbReference type="NCBI Taxonomy" id="2562239"/>
    <lineage>
        <taxon>Eukaryota</taxon>
        <taxon>Sar</taxon>
        <taxon>Alveolata</taxon>
        <taxon>Dinophyceae</taxon>
        <taxon>Suessiales</taxon>
        <taxon>Symbiodiniaceae</taxon>
        <taxon>Effrenium</taxon>
    </lineage>
</organism>
<sequence length="432" mass="47965">MEDARGLKDAVKDAINEVSSLLAQEQEKEVKERAKKKDDCDKSKEMSLKLARAVQRFLGREEDLRELIGVEVKRLLAEEEAEPAEDAEEPFVVRPDFSKEVRGLLGAGGFGRVQLVEGEAWKAAPKAFHEKSGFKESLMWEKLVLGATLRCPCPFIMKYHGCCHTAKYVYFKVEALLGGELYTVYKKENLWGSEAHARYFLACTLTALEHLHSLRVMLRSLKLEDCVLSATGVLKLVDFGLSKFIVDKTFTTCGTPDYFSPEVISATGHSFPVDWWCAGVMLFELLAETAPFSSETPMQIYSKVLGGIQRADFSPVGEEAKDLICGLCAQQPEERLPEKEGFDAVRRHGFFKGLDWQGLGDMTPPYRPPSAAPLSNFNVQEDDLNPGFGSVEIGAPSCSQWWAQHFGPQLDGDEFAEASVSCSLCPPLGLCQ</sequence>
<keyword evidence="2" id="KW-0808">Transferase</keyword>
<evidence type="ECO:0000256" key="4">
    <source>
        <dbReference type="ARBA" id="ARBA00022777"/>
    </source>
</evidence>
<reference evidence="7" key="1">
    <citation type="submission" date="2023-08" db="EMBL/GenBank/DDBJ databases">
        <authorList>
            <person name="Chen Y."/>
            <person name="Shah S."/>
            <person name="Dougan E. K."/>
            <person name="Thang M."/>
            <person name="Chan C."/>
        </authorList>
    </citation>
    <scope>NUCLEOTIDE SEQUENCE</scope>
</reference>
<keyword evidence="8" id="KW-1185">Reference proteome</keyword>
<dbReference type="Gene3D" id="1.10.510.10">
    <property type="entry name" value="Transferase(Phosphotransferase) domain 1"/>
    <property type="match status" value="1"/>
</dbReference>
<protein>
    <recommendedName>
        <fullName evidence="6">Protein kinase domain-containing protein</fullName>
    </recommendedName>
</protein>
<evidence type="ECO:0000256" key="3">
    <source>
        <dbReference type="ARBA" id="ARBA00022741"/>
    </source>
</evidence>
<dbReference type="InterPro" id="IPR000719">
    <property type="entry name" value="Prot_kinase_dom"/>
</dbReference>
<name>A0AA36HVX2_9DINO</name>
<dbReference type="AlphaFoldDB" id="A0AA36HVX2"/>
<keyword evidence="3" id="KW-0547">Nucleotide-binding</keyword>
<dbReference type="SUPFAM" id="SSF56112">
    <property type="entry name" value="Protein kinase-like (PK-like)"/>
    <property type="match status" value="1"/>
</dbReference>
<dbReference type="Proteomes" id="UP001178507">
    <property type="component" value="Unassembled WGS sequence"/>
</dbReference>
<keyword evidence="4" id="KW-0418">Kinase</keyword>
<evidence type="ECO:0000313" key="7">
    <source>
        <dbReference type="EMBL" id="CAJ1376313.1"/>
    </source>
</evidence>
<evidence type="ECO:0000259" key="6">
    <source>
        <dbReference type="PROSITE" id="PS50011"/>
    </source>
</evidence>
<gene>
    <name evidence="7" type="ORF">EVOR1521_LOCUS5406</name>
</gene>
<comment type="caution">
    <text evidence="7">The sequence shown here is derived from an EMBL/GenBank/DDBJ whole genome shotgun (WGS) entry which is preliminary data.</text>
</comment>
<keyword evidence="5" id="KW-0067">ATP-binding</keyword>
<proteinExistence type="predicted"/>
<dbReference type="Pfam" id="PF00069">
    <property type="entry name" value="Pkinase"/>
    <property type="match status" value="1"/>
</dbReference>
<evidence type="ECO:0000256" key="1">
    <source>
        <dbReference type="ARBA" id="ARBA00022527"/>
    </source>
</evidence>
<dbReference type="EMBL" id="CAUJNA010000380">
    <property type="protein sequence ID" value="CAJ1376313.1"/>
    <property type="molecule type" value="Genomic_DNA"/>
</dbReference>
<dbReference type="GO" id="GO:0004674">
    <property type="term" value="F:protein serine/threonine kinase activity"/>
    <property type="evidence" value="ECO:0007669"/>
    <property type="project" value="UniProtKB-KW"/>
</dbReference>
<evidence type="ECO:0000256" key="2">
    <source>
        <dbReference type="ARBA" id="ARBA00022679"/>
    </source>
</evidence>
<dbReference type="PANTHER" id="PTHR24353">
    <property type="entry name" value="CYCLIC NUCLEOTIDE-DEPENDENT PROTEIN KINASE"/>
    <property type="match status" value="1"/>
</dbReference>
<dbReference type="Gene3D" id="3.30.200.20">
    <property type="entry name" value="Phosphorylase Kinase, domain 1"/>
    <property type="match status" value="1"/>
</dbReference>
<keyword evidence="1" id="KW-0723">Serine/threonine-protein kinase</keyword>
<feature type="domain" description="Protein kinase" evidence="6">
    <location>
        <begin position="99"/>
        <end position="351"/>
    </location>
</feature>
<accession>A0AA36HVX2</accession>